<evidence type="ECO:0000313" key="2">
    <source>
        <dbReference type="Proteomes" id="UP000306585"/>
    </source>
</evidence>
<dbReference type="OrthoDB" id="1495269at2"/>
<keyword evidence="2" id="KW-1185">Reference proteome</keyword>
<protein>
    <recommendedName>
        <fullName evidence="3">(2Fe-2S)-binding protein</fullName>
    </recommendedName>
</protein>
<dbReference type="EMBL" id="VBRY01000007">
    <property type="protein sequence ID" value="TLS66973.1"/>
    <property type="molecule type" value="Genomic_DNA"/>
</dbReference>
<evidence type="ECO:0000313" key="1">
    <source>
        <dbReference type="EMBL" id="TLS66973.1"/>
    </source>
</evidence>
<sequence length="67" mass="7609">MDEELVNRCECVNKTFEQLKVYGTLDEAQEATGCGRECEGCMPYLRLMFASGETAFDLDDPRLSSYQ</sequence>
<dbReference type="AlphaFoldDB" id="A0A5R9GRC4"/>
<organism evidence="1 2">
    <name type="scientific">Mariprofundus erugo</name>
    <dbReference type="NCBI Taxonomy" id="2528639"/>
    <lineage>
        <taxon>Bacteria</taxon>
        <taxon>Pseudomonadati</taxon>
        <taxon>Pseudomonadota</taxon>
        <taxon>Candidatius Mariprofundia</taxon>
        <taxon>Mariprofundales</taxon>
        <taxon>Mariprofundaceae</taxon>
        <taxon>Mariprofundus</taxon>
    </lineage>
</organism>
<reference evidence="1 2" key="1">
    <citation type="journal article" date="2019" name="Appl. Environ. Microbiol.">
        <title>Environmental Evidence and Genomic Insight of Iron-oxidizing Bacteria Preference Towards More Corrosion Resistant Stainless Steel at Higher Salinities.</title>
        <authorList>
            <person name="Garrison C.E."/>
            <person name="Price K.A."/>
            <person name="Field E.K."/>
        </authorList>
    </citation>
    <scope>NUCLEOTIDE SEQUENCE [LARGE SCALE GENOMIC DNA]</scope>
    <source>
        <strain evidence="1 2">P3</strain>
    </source>
</reference>
<evidence type="ECO:0008006" key="3">
    <source>
        <dbReference type="Google" id="ProtNLM"/>
    </source>
</evidence>
<name>A0A5R9GRC4_9PROT</name>
<dbReference type="RefSeq" id="WP_138239363.1">
    <property type="nucleotide sequence ID" value="NZ_VBRY01000007.1"/>
</dbReference>
<gene>
    <name evidence="1" type="ORF">FEF65_08410</name>
</gene>
<accession>A0A5R9GRC4</accession>
<comment type="caution">
    <text evidence="1">The sequence shown here is derived from an EMBL/GenBank/DDBJ whole genome shotgun (WGS) entry which is preliminary data.</text>
</comment>
<dbReference type="Proteomes" id="UP000306585">
    <property type="component" value="Unassembled WGS sequence"/>
</dbReference>
<proteinExistence type="predicted"/>